<dbReference type="EMBL" id="CP009888">
    <property type="protein sequence ID" value="AIY64058.1"/>
    <property type="molecule type" value="Genomic_DNA"/>
</dbReference>
<dbReference type="InterPro" id="IPR010664">
    <property type="entry name" value="LipoPS_assembly_LptC-rel"/>
</dbReference>
<dbReference type="PANTHER" id="PTHR37481:SF1">
    <property type="entry name" value="LIPOPOLYSACCHARIDE EXPORT SYSTEM PROTEIN LPTC"/>
    <property type="match status" value="1"/>
</dbReference>
<keyword evidence="4 6" id="KW-1133">Transmembrane helix</keyword>
<keyword evidence="3 6" id="KW-0812">Transmembrane</keyword>
<keyword evidence="8" id="KW-1185">Reference proteome</keyword>
<evidence type="ECO:0000256" key="3">
    <source>
        <dbReference type="ARBA" id="ARBA00022692"/>
    </source>
</evidence>
<dbReference type="GO" id="GO:0017089">
    <property type="term" value="F:glycolipid transfer activity"/>
    <property type="evidence" value="ECO:0007669"/>
    <property type="project" value="TreeGrafter"/>
</dbReference>
<sequence length="183" mass="20874">MSARIALSILFTIAMLWLWLPYFFAPKEQIQIVKPITNIPDYIATDLKQTYFSDLGTVSHKVTAEKMSMYQELGFTHFVKPQFTIFSEQGVWQLKAEEATLYDNEKLILEQNVIAKSLTTDVMLDTIEAASIEYFISTKIMTSDSEVKMTGPGLEIKGQGLNANLEEQVINLINHTKTTYYDQ</sequence>
<dbReference type="KEGG" id="pseo:OM33_01985"/>
<dbReference type="OrthoDB" id="6193381at2"/>
<dbReference type="InterPro" id="IPR026265">
    <property type="entry name" value="LptC"/>
</dbReference>
<gene>
    <name evidence="6" type="primary">lptC</name>
    <name evidence="7" type="ORF">OM33_01985</name>
</gene>
<dbReference type="RefSeq" id="WP_038638065.1">
    <property type="nucleotide sequence ID" value="NZ_CP009888.1"/>
</dbReference>
<dbReference type="HOGENOM" id="CLU_105814_0_0_6"/>
<evidence type="ECO:0000256" key="4">
    <source>
        <dbReference type="ARBA" id="ARBA00022989"/>
    </source>
</evidence>
<proteinExistence type="inferred from homology"/>
<comment type="subunit">
    <text evidence="6">Component of the lipopolysaccharide transport and assembly complex. Interacts with LptA and the LptBFG transporter complex.</text>
</comment>
<dbReference type="eggNOG" id="COG3117">
    <property type="taxonomic scope" value="Bacteria"/>
</dbReference>
<dbReference type="Gene3D" id="2.60.450.10">
    <property type="entry name" value="Lipopolysaccharide (LPS) transport protein A like domain"/>
    <property type="match status" value="1"/>
</dbReference>
<dbReference type="Proteomes" id="UP000030341">
    <property type="component" value="Chromosome 1"/>
</dbReference>
<evidence type="ECO:0000256" key="5">
    <source>
        <dbReference type="ARBA" id="ARBA00023136"/>
    </source>
</evidence>
<dbReference type="GO" id="GO:0043165">
    <property type="term" value="P:Gram-negative-bacterium-type cell outer membrane assembly"/>
    <property type="evidence" value="ECO:0007669"/>
    <property type="project" value="UniProtKB-UniRule"/>
</dbReference>
<comment type="similarity">
    <text evidence="6">Belongs to the LptC family.</text>
</comment>
<keyword evidence="2 6" id="KW-0997">Cell inner membrane</keyword>
<evidence type="ECO:0000313" key="7">
    <source>
        <dbReference type="EMBL" id="AIY64058.1"/>
    </source>
</evidence>
<dbReference type="HAMAP" id="MF_01915">
    <property type="entry name" value="LPS_assembly_LptC"/>
    <property type="match status" value="1"/>
</dbReference>
<comment type="subcellular location">
    <subcellularLocation>
        <location evidence="6">Cell inner membrane</location>
        <topology evidence="6">Single-pass membrane protein</topology>
    </subcellularLocation>
</comment>
<dbReference type="STRING" id="1348114.OM33_01985"/>
<evidence type="ECO:0000313" key="8">
    <source>
        <dbReference type="Proteomes" id="UP000030341"/>
    </source>
</evidence>
<dbReference type="PANTHER" id="PTHR37481">
    <property type="entry name" value="LIPOPOLYSACCHARIDE EXPORT SYSTEM PROTEIN LPTC"/>
    <property type="match status" value="1"/>
</dbReference>
<reference evidence="7 8" key="1">
    <citation type="submission" date="2014-11" db="EMBL/GenBank/DDBJ databases">
        <title>Complete Genome Sequence of Pseudoalteromonas sp. Strain OCN003 Isolated from Kaneohe Bay, Oahu, Hawaii.</title>
        <authorList>
            <person name="Beurmann S."/>
            <person name="Videau P."/>
            <person name="Ushijima B."/>
            <person name="Smith A.M."/>
            <person name="Aeby G.S."/>
            <person name="Callahan S.M."/>
            <person name="Belcaid M."/>
        </authorList>
    </citation>
    <scope>NUCLEOTIDE SEQUENCE [LARGE SCALE GENOMIC DNA]</scope>
    <source>
        <strain evidence="7 8">OCN003</strain>
    </source>
</reference>
<dbReference type="PIRSF" id="PIRSF028513">
    <property type="entry name" value="LptC"/>
    <property type="match status" value="1"/>
</dbReference>
<dbReference type="GO" id="GO:0030288">
    <property type="term" value="C:outer membrane-bounded periplasmic space"/>
    <property type="evidence" value="ECO:0007669"/>
    <property type="project" value="TreeGrafter"/>
</dbReference>
<protein>
    <recommendedName>
        <fullName evidence="6">Lipopolysaccharide export system protein LptC</fullName>
    </recommendedName>
</protein>
<dbReference type="Pfam" id="PF06835">
    <property type="entry name" value="LptC"/>
    <property type="match status" value="1"/>
</dbReference>
<keyword evidence="5 6" id="KW-0472">Membrane</keyword>
<feature type="transmembrane region" description="Helical" evidence="6">
    <location>
        <begin position="6"/>
        <end position="25"/>
    </location>
</feature>
<keyword evidence="1 6" id="KW-1003">Cell membrane</keyword>
<dbReference type="GO" id="GO:0005886">
    <property type="term" value="C:plasma membrane"/>
    <property type="evidence" value="ECO:0007669"/>
    <property type="project" value="UniProtKB-SubCell"/>
</dbReference>
<dbReference type="AlphaFoldDB" id="A0A0A7EC12"/>
<name>A0A0A7EC12_9GAMM</name>
<evidence type="ECO:0000256" key="2">
    <source>
        <dbReference type="ARBA" id="ARBA00022519"/>
    </source>
</evidence>
<comment type="function">
    <text evidence="6">Involved in the assembly of lipopolysaccharide (LPS). Required for the translocation of LPS from the inner membrane to the outer membrane. Facilitates the transfer of LPS from the inner membrane to the periplasmic protein LptA. Could be a docking site for LptA.</text>
</comment>
<dbReference type="InterPro" id="IPR052363">
    <property type="entry name" value="LPS_export_LptC"/>
</dbReference>
<dbReference type="GO" id="GO:0015221">
    <property type="term" value="F:lipopolysaccharide transmembrane transporter activity"/>
    <property type="evidence" value="ECO:0007669"/>
    <property type="project" value="InterPro"/>
</dbReference>
<evidence type="ECO:0000256" key="6">
    <source>
        <dbReference type="HAMAP-Rule" id="MF_01915"/>
    </source>
</evidence>
<organism evidence="7 8">
    <name type="scientific">Pseudoalteromonas piratica</name>
    <dbReference type="NCBI Taxonomy" id="1348114"/>
    <lineage>
        <taxon>Bacteria</taxon>
        <taxon>Pseudomonadati</taxon>
        <taxon>Pseudomonadota</taxon>
        <taxon>Gammaproteobacteria</taxon>
        <taxon>Alteromonadales</taxon>
        <taxon>Pseudoalteromonadaceae</taxon>
        <taxon>Pseudoalteromonas</taxon>
    </lineage>
</organism>
<dbReference type="NCBIfam" id="TIGR04409">
    <property type="entry name" value="LptC_YrbK"/>
    <property type="match status" value="1"/>
</dbReference>
<accession>A0A0A7EC12</accession>
<evidence type="ECO:0000256" key="1">
    <source>
        <dbReference type="ARBA" id="ARBA00022475"/>
    </source>
</evidence>